<proteinExistence type="predicted"/>
<dbReference type="Proteomes" id="UP000461162">
    <property type="component" value="Unassembled WGS sequence"/>
</dbReference>
<dbReference type="EMBL" id="WODC01000003">
    <property type="protein sequence ID" value="MUM77307.1"/>
    <property type="molecule type" value="Genomic_DNA"/>
</dbReference>
<keyword evidence="2" id="KW-1185">Reference proteome</keyword>
<protein>
    <submittedName>
        <fullName evidence="1">Uncharacterized protein</fullName>
    </submittedName>
</protein>
<organism evidence="1 2">
    <name type="scientific">Pseudodesulfovibrio alkaliphilus</name>
    <dbReference type="NCBI Taxonomy" id="2661613"/>
    <lineage>
        <taxon>Bacteria</taxon>
        <taxon>Pseudomonadati</taxon>
        <taxon>Thermodesulfobacteriota</taxon>
        <taxon>Desulfovibrionia</taxon>
        <taxon>Desulfovibrionales</taxon>
        <taxon>Desulfovibrionaceae</taxon>
    </lineage>
</organism>
<reference evidence="1 2" key="1">
    <citation type="submission" date="2019-11" db="EMBL/GenBank/DDBJ databases">
        <title>Pseudodesulfovibrio alkaliphilus, sp. nov., an alkaliphilic sulfate-reducing bacteria from mud volcano of Taman peninsula, Russia.</title>
        <authorList>
            <person name="Frolova A."/>
            <person name="Merkel A.Y."/>
            <person name="Slobodkin A.I."/>
        </authorList>
    </citation>
    <scope>NUCLEOTIDE SEQUENCE [LARGE SCALE GENOMIC DNA]</scope>
    <source>
        <strain evidence="1 2">F-1</strain>
    </source>
</reference>
<accession>A0A7K1KMQ7</accession>
<gene>
    <name evidence="1" type="ORF">GKC30_06655</name>
</gene>
<comment type="caution">
    <text evidence="1">The sequence shown here is derived from an EMBL/GenBank/DDBJ whole genome shotgun (WGS) entry which is preliminary data.</text>
</comment>
<evidence type="ECO:0000313" key="2">
    <source>
        <dbReference type="Proteomes" id="UP000461162"/>
    </source>
</evidence>
<sequence length="80" mass="9358">MNRRILLSPGALRLYGQSPWCAIPLPTTTPASNHLQRHATGHNRAATESRYCLENIKNFNHNRRREEKLFEIKQINRDFS</sequence>
<name>A0A7K1KMQ7_9BACT</name>
<dbReference type="AlphaFoldDB" id="A0A7K1KMQ7"/>
<evidence type="ECO:0000313" key="1">
    <source>
        <dbReference type="EMBL" id="MUM77307.1"/>
    </source>
</evidence>